<organism evidence="1 2">
    <name type="scientific">Meiothermus hypogaeus NBRC 106114</name>
    <dbReference type="NCBI Taxonomy" id="1227553"/>
    <lineage>
        <taxon>Bacteria</taxon>
        <taxon>Thermotogati</taxon>
        <taxon>Deinococcota</taxon>
        <taxon>Deinococci</taxon>
        <taxon>Thermales</taxon>
        <taxon>Thermaceae</taxon>
        <taxon>Meiothermus</taxon>
    </lineage>
</organism>
<dbReference type="OrthoDB" id="26472at2"/>
<name>A0A511QWX0_9DEIN</name>
<dbReference type="AlphaFoldDB" id="A0A511QWX0"/>
<comment type="caution">
    <text evidence="1">The sequence shown here is derived from an EMBL/GenBank/DDBJ whole genome shotgun (WGS) entry which is preliminary data.</text>
</comment>
<dbReference type="RefSeq" id="WP_119340428.1">
    <property type="nucleotide sequence ID" value="NZ_BJXL01000001.1"/>
</dbReference>
<reference evidence="1 2" key="1">
    <citation type="submission" date="2019-07" db="EMBL/GenBank/DDBJ databases">
        <title>Whole genome shotgun sequence of Meiothermus hypogaeus NBRC 106114.</title>
        <authorList>
            <person name="Hosoyama A."/>
            <person name="Uohara A."/>
            <person name="Ohji S."/>
            <person name="Ichikawa N."/>
        </authorList>
    </citation>
    <scope>NUCLEOTIDE SEQUENCE [LARGE SCALE GENOMIC DNA]</scope>
    <source>
        <strain evidence="1 2">NBRC 106114</strain>
    </source>
</reference>
<sequence length="219" mass="24464">MALLSINSSKISDGQISLPRTGRWVAALRATEPVPLGELLQMEFESGERLAATCVAAGRQGGFWSLSLVGGAGRLDRALRPKYYEGVPAYLIIRDLLTEVGEAAGEIDGPEVFLRYTRLGYPAWQELRRVLLLLPERSWRVQPDGRVWVGREAWPSYPKRLASIEFDFARGHFWFSLEPGLQPGVRLEGRAAGADVVFGNVERVVHHIGQYRTEVFCAR</sequence>
<dbReference type="EMBL" id="BJXL01000001">
    <property type="protein sequence ID" value="GEM81883.1"/>
    <property type="molecule type" value="Genomic_DNA"/>
</dbReference>
<dbReference type="Proteomes" id="UP000321197">
    <property type="component" value="Unassembled WGS sequence"/>
</dbReference>
<accession>A0A511QWX0</accession>
<evidence type="ECO:0000313" key="2">
    <source>
        <dbReference type="Proteomes" id="UP000321197"/>
    </source>
</evidence>
<gene>
    <name evidence="1" type="ORF">MHY01S_00490</name>
</gene>
<proteinExistence type="predicted"/>
<protein>
    <submittedName>
        <fullName evidence="1">Uncharacterized protein</fullName>
    </submittedName>
</protein>
<evidence type="ECO:0000313" key="1">
    <source>
        <dbReference type="EMBL" id="GEM81883.1"/>
    </source>
</evidence>